<protein>
    <recommendedName>
        <fullName evidence="2 7">DNA repair protein RecO</fullName>
    </recommendedName>
    <alternativeName>
        <fullName evidence="6 7">Recombination protein O</fullName>
    </alternativeName>
</protein>
<evidence type="ECO:0000256" key="7">
    <source>
        <dbReference type="HAMAP-Rule" id="MF_00201"/>
    </source>
</evidence>
<evidence type="ECO:0000259" key="8">
    <source>
        <dbReference type="Pfam" id="PF11967"/>
    </source>
</evidence>
<keyword evidence="3 7" id="KW-0227">DNA damage</keyword>
<comment type="function">
    <text evidence="7">Involved in DNA repair and RecF pathway recombination.</text>
</comment>
<dbReference type="InterPro" id="IPR022572">
    <property type="entry name" value="DNA_rep/recomb_RecO_N"/>
</dbReference>
<dbReference type="Pfam" id="PF11967">
    <property type="entry name" value="RecO_N"/>
    <property type="match status" value="1"/>
</dbReference>
<dbReference type="GO" id="GO:0006310">
    <property type="term" value="P:DNA recombination"/>
    <property type="evidence" value="ECO:0007669"/>
    <property type="project" value="UniProtKB-UniRule"/>
</dbReference>
<proteinExistence type="inferred from homology"/>
<organism evidence="9 10">
    <name type="scientific">Conchiformibius steedae DSM 2580</name>
    <dbReference type="NCBI Taxonomy" id="1121352"/>
    <lineage>
        <taxon>Bacteria</taxon>
        <taxon>Pseudomonadati</taxon>
        <taxon>Pseudomonadota</taxon>
        <taxon>Betaproteobacteria</taxon>
        <taxon>Neisseriales</taxon>
        <taxon>Neisseriaceae</taxon>
        <taxon>Conchiformibius</taxon>
    </lineage>
</organism>
<sequence>MPPPHRIDKQPVFLLNSKPWRENSLRLDVFSRDHGRIALLARSARTRGSELRGVIVPFVPFSASWYGKDELKTLHRAEWLGGWAQPQSRLLFSGLYAHELVLRLTAPEDPNPAVFAALERLLRELCTRQAHTAALRRFEWALLDALGLCPDLRRDHHGDAIHPEALYRIRPEAPPERITQAQTQDIAVSGAVLLALPEGNLHHAHALQAASQMMKMLIAFRLPQLHTRNVLEQLQQFKHRLAHSAP</sequence>
<accession>A0AAE9HVC3</accession>
<dbReference type="RefSeq" id="WP_027021197.1">
    <property type="nucleotide sequence ID" value="NZ_CP097501.1"/>
</dbReference>
<evidence type="ECO:0000256" key="2">
    <source>
        <dbReference type="ARBA" id="ARBA00021310"/>
    </source>
</evidence>
<dbReference type="PANTHER" id="PTHR33991:SF1">
    <property type="entry name" value="DNA REPAIR PROTEIN RECO"/>
    <property type="match status" value="1"/>
</dbReference>
<keyword evidence="5 7" id="KW-0234">DNA repair</keyword>
<dbReference type="GO" id="GO:0006302">
    <property type="term" value="P:double-strand break repair"/>
    <property type="evidence" value="ECO:0007669"/>
    <property type="project" value="TreeGrafter"/>
</dbReference>
<dbReference type="GO" id="GO:0043590">
    <property type="term" value="C:bacterial nucleoid"/>
    <property type="evidence" value="ECO:0007669"/>
    <property type="project" value="TreeGrafter"/>
</dbReference>
<dbReference type="Proteomes" id="UP001056819">
    <property type="component" value="Chromosome"/>
</dbReference>
<dbReference type="AlphaFoldDB" id="A0AAE9HVC3"/>
<evidence type="ECO:0000256" key="1">
    <source>
        <dbReference type="ARBA" id="ARBA00007452"/>
    </source>
</evidence>
<dbReference type="Gene3D" id="2.40.50.140">
    <property type="entry name" value="Nucleic acid-binding proteins"/>
    <property type="match status" value="1"/>
</dbReference>
<evidence type="ECO:0000256" key="4">
    <source>
        <dbReference type="ARBA" id="ARBA00023172"/>
    </source>
</evidence>
<dbReference type="Pfam" id="PF02565">
    <property type="entry name" value="RecO_C"/>
    <property type="match status" value="1"/>
</dbReference>
<dbReference type="InterPro" id="IPR012340">
    <property type="entry name" value="NA-bd_OB-fold"/>
</dbReference>
<evidence type="ECO:0000256" key="6">
    <source>
        <dbReference type="ARBA" id="ARBA00033409"/>
    </source>
</evidence>
<evidence type="ECO:0000256" key="5">
    <source>
        <dbReference type="ARBA" id="ARBA00023204"/>
    </source>
</evidence>
<dbReference type="Gene3D" id="1.20.1440.120">
    <property type="entry name" value="Recombination protein O, C-terminal domain"/>
    <property type="match status" value="1"/>
</dbReference>
<evidence type="ECO:0000256" key="3">
    <source>
        <dbReference type="ARBA" id="ARBA00022763"/>
    </source>
</evidence>
<reference evidence="9" key="1">
    <citation type="submission" date="2022-05" db="EMBL/GenBank/DDBJ databases">
        <title>Alysiella filiformis genome sequencing.</title>
        <authorList>
            <person name="Viehboeck T."/>
        </authorList>
    </citation>
    <scope>NUCLEOTIDE SEQUENCE</scope>
    <source>
        <strain evidence="9">DSM 2580</strain>
    </source>
</reference>
<dbReference type="InterPro" id="IPR003717">
    <property type="entry name" value="RecO"/>
</dbReference>
<name>A0AAE9HVC3_9NEIS</name>
<dbReference type="HAMAP" id="MF_00201">
    <property type="entry name" value="RecO"/>
    <property type="match status" value="1"/>
</dbReference>
<comment type="similarity">
    <text evidence="1 7">Belongs to the RecO family.</text>
</comment>
<dbReference type="InterPro" id="IPR037278">
    <property type="entry name" value="ARFGAP/RecO"/>
</dbReference>
<feature type="domain" description="DNA replication/recombination mediator RecO N-terminal" evidence="8">
    <location>
        <begin position="10"/>
        <end position="81"/>
    </location>
</feature>
<evidence type="ECO:0000313" key="9">
    <source>
        <dbReference type="EMBL" id="URD67293.1"/>
    </source>
</evidence>
<dbReference type="SUPFAM" id="SSF57863">
    <property type="entry name" value="ArfGap/RecO-like zinc finger"/>
    <property type="match status" value="1"/>
</dbReference>
<keyword evidence="4 7" id="KW-0233">DNA recombination</keyword>
<dbReference type="InterPro" id="IPR042242">
    <property type="entry name" value="RecO_C"/>
</dbReference>
<dbReference type="EMBL" id="CP097501">
    <property type="protein sequence ID" value="URD67293.1"/>
    <property type="molecule type" value="Genomic_DNA"/>
</dbReference>
<gene>
    <name evidence="7 9" type="primary">recO</name>
    <name evidence="9" type="ORF">LNQ82_08900</name>
</gene>
<dbReference type="PANTHER" id="PTHR33991">
    <property type="entry name" value="DNA REPAIR PROTEIN RECO"/>
    <property type="match status" value="1"/>
</dbReference>
<dbReference type="NCBIfam" id="TIGR00613">
    <property type="entry name" value="reco"/>
    <property type="match status" value="1"/>
</dbReference>
<dbReference type="SUPFAM" id="SSF50249">
    <property type="entry name" value="Nucleic acid-binding proteins"/>
    <property type="match status" value="1"/>
</dbReference>
<evidence type="ECO:0000313" key="10">
    <source>
        <dbReference type="Proteomes" id="UP001056819"/>
    </source>
</evidence>